<feature type="compositionally biased region" description="Basic residues" evidence="2">
    <location>
        <begin position="523"/>
        <end position="533"/>
    </location>
</feature>
<dbReference type="Gene3D" id="3.40.50.1010">
    <property type="entry name" value="5'-nuclease"/>
    <property type="match status" value="1"/>
</dbReference>
<reference evidence="4" key="1">
    <citation type="journal article" date="2020" name="Stud. Mycol.">
        <title>101 Dothideomycetes genomes: a test case for predicting lifestyles and emergence of pathogens.</title>
        <authorList>
            <person name="Haridas S."/>
            <person name="Albert R."/>
            <person name="Binder M."/>
            <person name="Bloem J."/>
            <person name="Labutti K."/>
            <person name="Salamov A."/>
            <person name="Andreopoulos B."/>
            <person name="Baker S."/>
            <person name="Barry K."/>
            <person name="Bills G."/>
            <person name="Bluhm B."/>
            <person name="Cannon C."/>
            <person name="Castanera R."/>
            <person name="Culley D."/>
            <person name="Daum C."/>
            <person name="Ezra D."/>
            <person name="Gonzalez J."/>
            <person name="Henrissat B."/>
            <person name="Kuo A."/>
            <person name="Liang C."/>
            <person name="Lipzen A."/>
            <person name="Lutzoni F."/>
            <person name="Magnuson J."/>
            <person name="Mondo S."/>
            <person name="Nolan M."/>
            <person name="Ohm R."/>
            <person name="Pangilinan J."/>
            <person name="Park H.-J."/>
            <person name="Ramirez L."/>
            <person name="Alfaro M."/>
            <person name="Sun H."/>
            <person name="Tritt A."/>
            <person name="Yoshinaga Y."/>
            <person name="Zwiers L.-H."/>
            <person name="Turgeon B."/>
            <person name="Goodwin S."/>
            <person name="Spatafora J."/>
            <person name="Crous P."/>
            <person name="Grigoriev I."/>
        </authorList>
    </citation>
    <scope>NUCLEOTIDE SEQUENCE</scope>
    <source>
        <strain evidence="4">CBS 119925</strain>
    </source>
</reference>
<dbReference type="SUPFAM" id="SSF88723">
    <property type="entry name" value="PIN domain-like"/>
    <property type="match status" value="1"/>
</dbReference>
<dbReference type="InterPro" id="IPR026832">
    <property type="entry name" value="Asteroid"/>
</dbReference>
<evidence type="ECO:0000313" key="4">
    <source>
        <dbReference type="EMBL" id="KAF2746559.1"/>
    </source>
</evidence>
<dbReference type="Pfam" id="PF12813">
    <property type="entry name" value="XPG_I_2"/>
    <property type="match status" value="1"/>
</dbReference>
<dbReference type="InterPro" id="IPR039436">
    <property type="entry name" value="Asteroid_dom"/>
</dbReference>
<dbReference type="EMBL" id="MU006577">
    <property type="protein sequence ID" value="KAF2746559.1"/>
    <property type="molecule type" value="Genomic_DNA"/>
</dbReference>
<dbReference type="PANTHER" id="PTHR15665">
    <property type="entry name" value="ASTEROID PROTEIN"/>
    <property type="match status" value="1"/>
</dbReference>
<accession>A0A6A6VA12</accession>
<dbReference type="PANTHER" id="PTHR15665:SF1">
    <property type="entry name" value="PROTEIN ASTEROID HOMOLOG 1"/>
    <property type="match status" value="1"/>
</dbReference>
<dbReference type="AlphaFoldDB" id="A0A6A6VA12"/>
<organism evidence="4 5">
    <name type="scientific">Sporormia fimetaria CBS 119925</name>
    <dbReference type="NCBI Taxonomy" id="1340428"/>
    <lineage>
        <taxon>Eukaryota</taxon>
        <taxon>Fungi</taxon>
        <taxon>Dikarya</taxon>
        <taxon>Ascomycota</taxon>
        <taxon>Pezizomycotina</taxon>
        <taxon>Dothideomycetes</taxon>
        <taxon>Pleosporomycetidae</taxon>
        <taxon>Pleosporales</taxon>
        <taxon>Sporormiaceae</taxon>
        <taxon>Sporormia</taxon>
    </lineage>
</organism>
<evidence type="ECO:0000256" key="1">
    <source>
        <dbReference type="ARBA" id="ARBA00007398"/>
    </source>
</evidence>
<evidence type="ECO:0000313" key="5">
    <source>
        <dbReference type="Proteomes" id="UP000799440"/>
    </source>
</evidence>
<evidence type="ECO:0000256" key="2">
    <source>
        <dbReference type="SAM" id="MobiDB-lite"/>
    </source>
</evidence>
<dbReference type="OrthoDB" id="5297549at2759"/>
<feature type="domain" description="Asteroid" evidence="3">
    <location>
        <begin position="125"/>
        <end position="355"/>
    </location>
</feature>
<name>A0A6A6VA12_9PLEO</name>
<proteinExistence type="inferred from homology"/>
<evidence type="ECO:0000259" key="3">
    <source>
        <dbReference type="Pfam" id="PF12813"/>
    </source>
</evidence>
<keyword evidence="5" id="KW-1185">Reference proteome</keyword>
<dbReference type="InterPro" id="IPR029060">
    <property type="entry name" value="PIN-like_dom_sf"/>
</dbReference>
<protein>
    <recommendedName>
        <fullName evidence="3">Asteroid domain-containing protein</fullName>
    </recommendedName>
</protein>
<comment type="similarity">
    <text evidence="1">Belongs to the asteroid family.</text>
</comment>
<sequence>MGIAGLATRLEPYAARCTYEELQGYVAIIDGPALAYFAHKTAAESQSTGLPSYADINATALRWLDHLESSGIKVSAILFDGALPPSKQDERSSRLLQMVKRVTQFHSMHANVGCPIPSQLGSVAYPFLAPSLREALSLSTFSHSVRVVPGEADDWCASHAQNHPRSIVFTSDTDLLLYDYPEDVLINFLKESDSGSAASLKVYSPSRICQQLDLKSLVQLAYAIQNDRWKTLANNVKDARLHHDEKLFIDFRKRYRDEVSAPALISREPRLLSSLQPLDARVSEFVVQSLSAATGEPSLTLPVFLPLLLEDPFRASAWTFGQNVRLVAYSLLAPARVTVQEHMRKAQAVSVQDVHLYGPENIISIAAGLSRKLGRSYGDGSFSPARRWMLCAVELALDTLKPPHISLLARVVTGTFDNTWAFVHLQACLHAMLYSLRMLKQCAAVWLALNEGISLAVTKDQIQTISDLHHKLETLPPLAELFTIPGQKLKERPEDAGLLGVLKHIYFSAGIADEELFQEAKSKKQRKREKRNARAQAKVEAPKEKPASSNVFSLLGPGIWKGSSEV</sequence>
<feature type="region of interest" description="Disordered" evidence="2">
    <location>
        <begin position="521"/>
        <end position="566"/>
    </location>
</feature>
<gene>
    <name evidence="4" type="ORF">M011DRAFT_404468</name>
</gene>
<dbReference type="Proteomes" id="UP000799440">
    <property type="component" value="Unassembled WGS sequence"/>
</dbReference>